<evidence type="ECO:0000256" key="1">
    <source>
        <dbReference type="ARBA" id="ARBA00022468"/>
    </source>
</evidence>
<keyword evidence="1" id="KW-0343">GTPase activation</keyword>
<dbReference type="InterPro" id="IPR002219">
    <property type="entry name" value="PKC_DAG/PE"/>
</dbReference>
<dbReference type="SMART" id="SM00109">
    <property type="entry name" value="C1"/>
    <property type="match status" value="1"/>
</dbReference>
<feature type="domain" description="Phorbol-ester/DAG-type" evidence="4">
    <location>
        <begin position="83"/>
        <end position="133"/>
    </location>
</feature>
<comment type="caution">
    <text evidence="6">The sequence shown here is derived from an EMBL/GenBank/DDBJ whole genome shotgun (WGS) entry which is preliminary data.</text>
</comment>
<evidence type="ECO:0000256" key="3">
    <source>
        <dbReference type="ARBA" id="ARBA00022833"/>
    </source>
</evidence>
<dbReference type="InterPro" id="IPR046349">
    <property type="entry name" value="C1-like_sf"/>
</dbReference>
<keyword evidence="2" id="KW-0479">Metal-binding</keyword>
<dbReference type="Gene3D" id="3.30.60.20">
    <property type="match status" value="1"/>
</dbReference>
<proteinExistence type="predicted"/>
<dbReference type="CDD" id="cd20816">
    <property type="entry name" value="C1_GMIP-like"/>
    <property type="match status" value="1"/>
</dbReference>
<reference evidence="6" key="1">
    <citation type="submission" date="2022-12" db="EMBL/GenBank/DDBJ databases">
        <title>Genome assemblies of Blomia tropicalis.</title>
        <authorList>
            <person name="Cui Y."/>
        </authorList>
    </citation>
    <scope>NUCLEOTIDE SEQUENCE</scope>
    <source>
        <tissue evidence="6">Adult mites</tissue>
    </source>
</reference>
<protein>
    <submittedName>
        <fullName evidence="6">Uncharacterized protein</fullName>
    </submittedName>
</protein>
<dbReference type="EMBL" id="JAPWDV010000001">
    <property type="protein sequence ID" value="KAJ6224953.1"/>
    <property type="molecule type" value="Genomic_DNA"/>
</dbReference>
<dbReference type="SUPFAM" id="SSF48350">
    <property type="entry name" value="GTPase activation domain, GAP"/>
    <property type="match status" value="1"/>
</dbReference>
<evidence type="ECO:0000256" key="2">
    <source>
        <dbReference type="ARBA" id="ARBA00022723"/>
    </source>
</evidence>
<dbReference type="InterPro" id="IPR008936">
    <property type="entry name" value="Rho_GTPase_activation_prot"/>
</dbReference>
<dbReference type="PROSITE" id="PS50238">
    <property type="entry name" value="RHOGAP"/>
    <property type="match status" value="1"/>
</dbReference>
<dbReference type="Pfam" id="PF00620">
    <property type="entry name" value="RhoGAP"/>
    <property type="match status" value="1"/>
</dbReference>
<name>A0A9Q0MH09_BLOTA</name>
<dbReference type="PANTHER" id="PTHR15228:SF25">
    <property type="entry name" value="F-BAR DOMAIN-CONTAINING PROTEIN"/>
    <property type="match status" value="1"/>
</dbReference>
<organism evidence="6 7">
    <name type="scientific">Blomia tropicalis</name>
    <name type="common">Mite</name>
    <dbReference type="NCBI Taxonomy" id="40697"/>
    <lineage>
        <taxon>Eukaryota</taxon>
        <taxon>Metazoa</taxon>
        <taxon>Ecdysozoa</taxon>
        <taxon>Arthropoda</taxon>
        <taxon>Chelicerata</taxon>
        <taxon>Arachnida</taxon>
        <taxon>Acari</taxon>
        <taxon>Acariformes</taxon>
        <taxon>Sarcoptiformes</taxon>
        <taxon>Astigmata</taxon>
        <taxon>Glycyphagoidea</taxon>
        <taxon>Echimyopodidae</taxon>
        <taxon>Blomia</taxon>
    </lineage>
</organism>
<evidence type="ECO:0000313" key="7">
    <source>
        <dbReference type="Proteomes" id="UP001142055"/>
    </source>
</evidence>
<dbReference type="GO" id="GO:0051056">
    <property type="term" value="P:regulation of small GTPase mediated signal transduction"/>
    <property type="evidence" value="ECO:0007669"/>
    <property type="project" value="UniProtKB-ARBA"/>
</dbReference>
<dbReference type="OMA" id="ECVQCKL"/>
<dbReference type="Gene3D" id="1.10.555.10">
    <property type="entry name" value="Rho GTPase activation protein"/>
    <property type="match status" value="1"/>
</dbReference>
<dbReference type="GO" id="GO:0046872">
    <property type="term" value="F:metal ion binding"/>
    <property type="evidence" value="ECO:0007669"/>
    <property type="project" value="UniProtKB-KW"/>
</dbReference>
<dbReference type="GO" id="GO:0007165">
    <property type="term" value="P:signal transduction"/>
    <property type="evidence" value="ECO:0007669"/>
    <property type="project" value="InterPro"/>
</dbReference>
<dbReference type="PANTHER" id="PTHR15228">
    <property type="entry name" value="SPERMATHECAL PHYSIOLOGY VARIANT"/>
    <property type="match status" value="1"/>
</dbReference>
<dbReference type="InterPro" id="IPR000198">
    <property type="entry name" value="RhoGAP_dom"/>
</dbReference>
<dbReference type="PROSITE" id="PS50081">
    <property type="entry name" value="ZF_DAG_PE_2"/>
    <property type="match status" value="1"/>
</dbReference>
<dbReference type="AlphaFoldDB" id="A0A9Q0MH09"/>
<sequence>MHVFANRRHSSEMKNILPKISISRAKSEIDLVINSVNDEQCVNGISLLHPNRRSDRSTLASTNLSMSTTIQSRSLQPISHLKEHKYQSVTKVLNLKSDKCRICSESIYFHCYECVQCKLMAHKKCLQNLYIKCPNKPMPPRLAVFGLNISNDNQISEVLSVCVREIENRPIHQLKSIYKMDGDRYTIKRICLSFEFGPHLIDLDNISVHDIAGVVKEYLIQLSTPIFSNEIQDELITIGKEWPVRKVPYTQSGLAILIFELRRLMSYLSPSYRKNLTFLIYHFKRIVDSQNITEINANALGMTFANIIFKVCQRKEEDYEETFESNFIKNEKHSPINNRKDSQFSIITNGYKNDARFEFNVPFKIRVLELMILHSMEIFS</sequence>
<keyword evidence="3" id="KW-0862">Zinc</keyword>
<evidence type="ECO:0000313" key="6">
    <source>
        <dbReference type="EMBL" id="KAJ6224953.1"/>
    </source>
</evidence>
<dbReference type="InterPro" id="IPR051025">
    <property type="entry name" value="RhoGAP"/>
</dbReference>
<feature type="domain" description="Rho-GAP" evidence="5">
    <location>
        <begin position="147"/>
        <end position="379"/>
    </location>
</feature>
<accession>A0A9Q0MH09</accession>
<keyword evidence="7" id="KW-1185">Reference proteome</keyword>
<dbReference type="SUPFAM" id="SSF57889">
    <property type="entry name" value="Cysteine-rich domain"/>
    <property type="match status" value="1"/>
</dbReference>
<evidence type="ECO:0000259" key="4">
    <source>
        <dbReference type="PROSITE" id="PS50081"/>
    </source>
</evidence>
<dbReference type="GO" id="GO:0005096">
    <property type="term" value="F:GTPase activator activity"/>
    <property type="evidence" value="ECO:0007669"/>
    <property type="project" value="UniProtKB-KW"/>
</dbReference>
<gene>
    <name evidence="6" type="ORF">RDWZM_003498</name>
</gene>
<dbReference type="Proteomes" id="UP001142055">
    <property type="component" value="Chromosome 1"/>
</dbReference>
<dbReference type="SMART" id="SM00324">
    <property type="entry name" value="RhoGAP"/>
    <property type="match status" value="1"/>
</dbReference>
<evidence type="ECO:0000259" key="5">
    <source>
        <dbReference type="PROSITE" id="PS50238"/>
    </source>
</evidence>